<organism evidence="2 3">
    <name type="scientific">Tessaracoccus palaemonis</name>
    <dbReference type="NCBI Taxonomy" id="2829499"/>
    <lineage>
        <taxon>Bacteria</taxon>
        <taxon>Bacillati</taxon>
        <taxon>Actinomycetota</taxon>
        <taxon>Actinomycetes</taxon>
        <taxon>Propionibacteriales</taxon>
        <taxon>Propionibacteriaceae</taxon>
        <taxon>Tessaracoccus</taxon>
    </lineage>
</organism>
<keyword evidence="3" id="KW-1185">Reference proteome</keyword>
<evidence type="ECO:0000313" key="3">
    <source>
        <dbReference type="Proteomes" id="UP000824504"/>
    </source>
</evidence>
<protein>
    <submittedName>
        <fullName evidence="2">Uncharacterized protein</fullName>
    </submittedName>
</protein>
<keyword evidence="1" id="KW-0472">Membrane</keyword>
<keyword evidence="1" id="KW-1133">Transmembrane helix</keyword>
<evidence type="ECO:0000313" key="2">
    <source>
        <dbReference type="EMBL" id="QXT61788.1"/>
    </source>
</evidence>
<gene>
    <name evidence="2" type="ORF">KDB89_08245</name>
</gene>
<name>A0ABX8SI22_9ACTN</name>
<reference evidence="2 3" key="1">
    <citation type="submission" date="2021-07" db="EMBL/GenBank/DDBJ databases">
        <title>complete genome sequencing of Tessaracoccus sp.J1M15.</title>
        <authorList>
            <person name="Bae J.-W."/>
            <person name="Kim D.-y."/>
        </authorList>
    </citation>
    <scope>NUCLEOTIDE SEQUENCE [LARGE SCALE GENOMIC DNA]</scope>
    <source>
        <strain evidence="2 3">J1M15</strain>
    </source>
</reference>
<dbReference type="RefSeq" id="WP_219080054.1">
    <property type="nucleotide sequence ID" value="NZ_CP079216.1"/>
</dbReference>
<sequence>MKTLDRLIDYLFRTVVPDDYPFSGADDRAVRTRLTTPSRTSQLVVDAYLREKEAPLRTGRRYLQAILVLAMGVAGLVLGWVAHLIGSVG</sequence>
<dbReference type="Proteomes" id="UP000824504">
    <property type="component" value="Chromosome"/>
</dbReference>
<feature type="transmembrane region" description="Helical" evidence="1">
    <location>
        <begin position="62"/>
        <end position="85"/>
    </location>
</feature>
<keyword evidence="1" id="KW-0812">Transmembrane</keyword>
<evidence type="ECO:0000256" key="1">
    <source>
        <dbReference type="SAM" id="Phobius"/>
    </source>
</evidence>
<dbReference type="EMBL" id="CP079216">
    <property type="protein sequence ID" value="QXT61788.1"/>
    <property type="molecule type" value="Genomic_DNA"/>
</dbReference>
<proteinExistence type="predicted"/>
<accession>A0ABX8SI22</accession>